<dbReference type="InterPro" id="IPR015422">
    <property type="entry name" value="PyrdxlP-dep_Trfase_small"/>
</dbReference>
<dbReference type="KEGG" id="nsh:GXM_04764"/>
<dbReference type="InterPro" id="IPR015424">
    <property type="entry name" value="PyrdxlP-dep_Trfase"/>
</dbReference>
<accession>A0A5P8W3T2</accession>
<dbReference type="RefSeq" id="WP_152589745.1">
    <property type="nucleotide sequence ID" value="NZ_CP045226.1"/>
</dbReference>
<dbReference type="Pfam" id="PF00155">
    <property type="entry name" value="Aminotran_1_2"/>
    <property type="match status" value="1"/>
</dbReference>
<proteinExistence type="predicted"/>
<dbReference type="GO" id="GO:0030170">
    <property type="term" value="F:pyridoxal phosphate binding"/>
    <property type="evidence" value="ECO:0007669"/>
    <property type="project" value="InterPro"/>
</dbReference>
<dbReference type="Proteomes" id="UP000326678">
    <property type="component" value="Chromosome Gxm1"/>
</dbReference>
<dbReference type="InterPro" id="IPR015421">
    <property type="entry name" value="PyrdxlP-dep_Trfase_major"/>
</dbReference>
<keyword evidence="2" id="KW-0032">Aminotransferase</keyword>
<dbReference type="Gene3D" id="3.90.1150.10">
    <property type="entry name" value="Aspartate Aminotransferase, domain 1"/>
    <property type="match status" value="1"/>
</dbReference>
<evidence type="ECO:0000313" key="3">
    <source>
        <dbReference type="Proteomes" id="UP000326678"/>
    </source>
</evidence>
<dbReference type="PANTHER" id="PTHR43510:SF1">
    <property type="entry name" value="AMINOTRANSFERASE FUNCTION, HYPOTHETICAL (EUROFUNG)"/>
    <property type="match status" value="1"/>
</dbReference>
<dbReference type="InterPro" id="IPR004839">
    <property type="entry name" value="Aminotransferase_I/II_large"/>
</dbReference>
<dbReference type="SUPFAM" id="SSF53383">
    <property type="entry name" value="PLP-dependent transferases"/>
    <property type="match status" value="1"/>
</dbReference>
<organism evidence="2 3">
    <name type="scientific">Nostoc sphaeroides CCNUC1</name>
    <dbReference type="NCBI Taxonomy" id="2653204"/>
    <lineage>
        <taxon>Bacteria</taxon>
        <taxon>Bacillati</taxon>
        <taxon>Cyanobacteriota</taxon>
        <taxon>Cyanophyceae</taxon>
        <taxon>Nostocales</taxon>
        <taxon>Nostocaceae</taxon>
        <taxon>Nostoc</taxon>
    </lineage>
</organism>
<dbReference type="GO" id="GO:0008483">
    <property type="term" value="F:transaminase activity"/>
    <property type="evidence" value="ECO:0007669"/>
    <property type="project" value="UniProtKB-KW"/>
</dbReference>
<dbReference type="AlphaFoldDB" id="A0A5P8W3T2"/>
<evidence type="ECO:0000313" key="2">
    <source>
        <dbReference type="EMBL" id="QFS47274.1"/>
    </source>
</evidence>
<dbReference type="Gene3D" id="3.40.640.10">
    <property type="entry name" value="Type I PLP-dependent aspartate aminotransferase-like (Major domain)"/>
    <property type="match status" value="1"/>
</dbReference>
<keyword evidence="2" id="KW-0808">Transferase</keyword>
<dbReference type="EMBL" id="CP045226">
    <property type="protein sequence ID" value="QFS47274.1"/>
    <property type="molecule type" value="Genomic_DNA"/>
</dbReference>
<keyword evidence="3" id="KW-1185">Reference proteome</keyword>
<feature type="domain" description="Aminotransferase class I/classII large" evidence="1">
    <location>
        <begin position="101"/>
        <end position="369"/>
    </location>
</feature>
<sequence length="407" mass="47299">MNILNLTDLTQHEAEAIDQEFNFANAFNQQTQSSSQMDIITKLPEIWLDAKRTKQKDSNEKFIVTFYTTRGLNSALQPNNIMLHYAASIAIIHIANYLVKKRLSVSLIEPCFDSLFNVFKHLEVPIYPLKEELLHDGDSIYENLKKYIKTDAIFLVDPNNPTGFTTLGIKNQKIFAEIVRFCKDYNKLLIIDYCFANFLMYDDEVELYDTYQVLKESGINYMAIEDTGKYWPIQNTKVAMLKVSDCLYEEMYSIYTAYILSISPFILNLLSEYILESHRSQFSSTRYLLKKNQTILKEMLQGTILHLPETMTKTCVAWCEIQDSSIKSTELQEFLFQAKGVYILPGTFFYWSNHPQGEKYIRIALARDTDNFMQGMKLLKEGLEILKLEKSVWKTEELLLNSTKSPI</sequence>
<reference evidence="2 3" key="1">
    <citation type="submission" date="2019-10" db="EMBL/GenBank/DDBJ databases">
        <title>Genomic and transcriptomic insights into the perfect genentic adaptation of a filamentous nitrogen-fixing cyanobacterium to rice fields.</title>
        <authorList>
            <person name="Chen Z."/>
        </authorList>
    </citation>
    <scope>NUCLEOTIDE SEQUENCE [LARGE SCALE GENOMIC DNA]</scope>
    <source>
        <strain evidence="2">CCNUC1</strain>
    </source>
</reference>
<dbReference type="PANTHER" id="PTHR43510">
    <property type="entry name" value="AMINOTRANSFERASE FUNCTION, HYPOTHETICAL (EUROFUNG)"/>
    <property type="match status" value="1"/>
</dbReference>
<gene>
    <name evidence="2" type="ORF">GXM_04764</name>
</gene>
<dbReference type="CDD" id="cd00609">
    <property type="entry name" value="AAT_like"/>
    <property type="match status" value="1"/>
</dbReference>
<evidence type="ECO:0000259" key="1">
    <source>
        <dbReference type="Pfam" id="PF00155"/>
    </source>
</evidence>
<name>A0A5P8W3T2_9NOSO</name>
<protein>
    <submittedName>
        <fullName evidence="2">Aspartate/tyrosine/aromatic aminotransferase</fullName>
    </submittedName>
</protein>